<dbReference type="Proteomes" id="UP001179952">
    <property type="component" value="Unassembled WGS sequence"/>
</dbReference>
<dbReference type="InterPro" id="IPR011598">
    <property type="entry name" value="bHLH_dom"/>
</dbReference>
<accession>A0AAV9B0U2</accession>
<sequence length="172" mass="19768">MEGPSSSSNRRDRKTMEKNRRLQMKTLYTKLDSLLPHSKEEVPLLMDRLDKTTEYIKSLQEKLKVLKERKEYIIYRSGGTSSSASATMVTPPHIEIHDLGPAMEVIVISSPSERFVFYDMVIVLEEEGVEVLNASSSVLDDKVFYTVHSLVPESRSAFEMSRILERLKRLIM</sequence>
<reference evidence="7" key="1">
    <citation type="journal article" date="2023" name="Nat. Commun.">
        <title>Diploid and tetraploid genomes of Acorus and the evolution of monocots.</title>
        <authorList>
            <person name="Ma L."/>
            <person name="Liu K.W."/>
            <person name="Li Z."/>
            <person name="Hsiao Y.Y."/>
            <person name="Qi Y."/>
            <person name="Fu T."/>
            <person name="Tang G.D."/>
            <person name="Zhang D."/>
            <person name="Sun W.H."/>
            <person name="Liu D.K."/>
            <person name="Li Y."/>
            <person name="Chen G.Z."/>
            <person name="Liu X.D."/>
            <person name="Liao X.Y."/>
            <person name="Jiang Y.T."/>
            <person name="Yu X."/>
            <person name="Hao Y."/>
            <person name="Huang J."/>
            <person name="Zhao X.W."/>
            <person name="Ke S."/>
            <person name="Chen Y.Y."/>
            <person name="Wu W.L."/>
            <person name="Hsu J.L."/>
            <person name="Lin Y.F."/>
            <person name="Huang M.D."/>
            <person name="Li C.Y."/>
            <person name="Huang L."/>
            <person name="Wang Z.W."/>
            <person name="Zhao X."/>
            <person name="Zhong W.Y."/>
            <person name="Peng D.H."/>
            <person name="Ahmad S."/>
            <person name="Lan S."/>
            <person name="Zhang J.S."/>
            <person name="Tsai W.C."/>
            <person name="Van de Peer Y."/>
            <person name="Liu Z.J."/>
        </authorList>
    </citation>
    <scope>NUCLEOTIDE SEQUENCE</scope>
    <source>
        <strain evidence="7">SCP</strain>
    </source>
</reference>
<dbReference type="InterPro" id="IPR002912">
    <property type="entry name" value="ACT_dom"/>
</dbReference>
<dbReference type="PROSITE" id="PS51671">
    <property type="entry name" value="ACT"/>
    <property type="match status" value="1"/>
</dbReference>
<dbReference type="GO" id="GO:0090575">
    <property type="term" value="C:RNA polymerase II transcription regulator complex"/>
    <property type="evidence" value="ECO:0007669"/>
    <property type="project" value="TreeGrafter"/>
</dbReference>
<keyword evidence="3" id="KW-0804">Transcription</keyword>
<dbReference type="Pfam" id="PF00010">
    <property type="entry name" value="HLH"/>
    <property type="match status" value="1"/>
</dbReference>
<dbReference type="PROSITE" id="PS50888">
    <property type="entry name" value="BHLH"/>
    <property type="match status" value="1"/>
</dbReference>
<dbReference type="AlphaFoldDB" id="A0AAV9B0U2"/>
<evidence type="ECO:0000256" key="4">
    <source>
        <dbReference type="SAM" id="MobiDB-lite"/>
    </source>
</evidence>
<evidence type="ECO:0000256" key="2">
    <source>
        <dbReference type="ARBA" id="ARBA00023015"/>
    </source>
</evidence>
<evidence type="ECO:0000313" key="7">
    <source>
        <dbReference type="EMBL" id="KAK1269912.1"/>
    </source>
</evidence>
<evidence type="ECO:0000256" key="3">
    <source>
        <dbReference type="ARBA" id="ARBA00023163"/>
    </source>
</evidence>
<dbReference type="InterPro" id="IPR036638">
    <property type="entry name" value="HLH_DNA-bd_sf"/>
</dbReference>
<feature type="domain" description="BHLH" evidence="5">
    <location>
        <begin position="8"/>
        <end position="59"/>
    </location>
</feature>
<comment type="caution">
    <text evidence="7">The sequence shown here is derived from an EMBL/GenBank/DDBJ whole genome shotgun (WGS) entry which is preliminary data.</text>
</comment>
<evidence type="ECO:0000256" key="1">
    <source>
        <dbReference type="ARBA" id="ARBA00005510"/>
    </source>
</evidence>
<dbReference type="PANTHER" id="PTHR13935:SF90">
    <property type="entry name" value="TRANSCRIPTION FACTOR BHLH162"/>
    <property type="match status" value="1"/>
</dbReference>
<evidence type="ECO:0000259" key="6">
    <source>
        <dbReference type="PROSITE" id="PS51671"/>
    </source>
</evidence>
<evidence type="ECO:0000259" key="5">
    <source>
        <dbReference type="PROSITE" id="PS50888"/>
    </source>
</evidence>
<evidence type="ECO:0000313" key="8">
    <source>
        <dbReference type="Proteomes" id="UP001179952"/>
    </source>
</evidence>
<dbReference type="InterPro" id="IPR015660">
    <property type="entry name" value="MASH1/Ascl1a-like"/>
</dbReference>
<comment type="similarity">
    <text evidence="1">Belongs to the bHLH protein family.</text>
</comment>
<reference evidence="7" key="2">
    <citation type="submission" date="2023-06" db="EMBL/GenBank/DDBJ databases">
        <authorList>
            <person name="Ma L."/>
            <person name="Liu K.-W."/>
            <person name="Li Z."/>
            <person name="Hsiao Y.-Y."/>
            <person name="Qi Y."/>
            <person name="Fu T."/>
            <person name="Tang G."/>
            <person name="Zhang D."/>
            <person name="Sun W.-H."/>
            <person name="Liu D.-K."/>
            <person name="Li Y."/>
            <person name="Chen G.-Z."/>
            <person name="Liu X.-D."/>
            <person name="Liao X.-Y."/>
            <person name="Jiang Y.-T."/>
            <person name="Yu X."/>
            <person name="Hao Y."/>
            <person name="Huang J."/>
            <person name="Zhao X.-W."/>
            <person name="Ke S."/>
            <person name="Chen Y.-Y."/>
            <person name="Wu W.-L."/>
            <person name="Hsu J.-L."/>
            <person name="Lin Y.-F."/>
            <person name="Huang M.-D."/>
            <person name="Li C.-Y."/>
            <person name="Huang L."/>
            <person name="Wang Z.-W."/>
            <person name="Zhao X."/>
            <person name="Zhong W.-Y."/>
            <person name="Peng D.-H."/>
            <person name="Ahmad S."/>
            <person name="Lan S."/>
            <person name="Zhang J.-S."/>
            <person name="Tsai W.-C."/>
            <person name="Van De Peer Y."/>
            <person name="Liu Z.-J."/>
        </authorList>
    </citation>
    <scope>NUCLEOTIDE SEQUENCE</scope>
    <source>
        <strain evidence="7">SCP</strain>
        <tissue evidence="7">Leaves</tissue>
    </source>
</reference>
<feature type="region of interest" description="Disordered" evidence="4">
    <location>
        <begin position="1"/>
        <end position="21"/>
    </location>
</feature>
<protein>
    <submittedName>
        <fullName evidence="7">Transcription factor bHLH36</fullName>
    </submittedName>
</protein>
<proteinExistence type="inferred from homology"/>
<dbReference type="GO" id="GO:0046983">
    <property type="term" value="F:protein dimerization activity"/>
    <property type="evidence" value="ECO:0007669"/>
    <property type="project" value="InterPro"/>
</dbReference>
<dbReference type="GO" id="GO:0000981">
    <property type="term" value="F:DNA-binding transcription factor activity, RNA polymerase II-specific"/>
    <property type="evidence" value="ECO:0007669"/>
    <property type="project" value="TreeGrafter"/>
</dbReference>
<feature type="domain" description="ACT" evidence="6">
    <location>
        <begin position="105"/>
        <end position="172"/>
    </location>
</feature>
<dbReference type="GO" id="GO:0000977">
    <property type="term" value="F:RNA polymerase II transcription regulatory region sequence-specific DNA binding"/>
    <property type="evidence" value="ECO:0007669"/>
    <property type="project" value="TreeGrafter"/>
</dbReference>
<keyword evidence="2" id="KW-0805">Transcription regulation</keyword>
<gene>
    <name evidence="7" type="ORF">QJS04_geneDACA008350</name>
</gene>
<dbReference type="SUPFAM" id="SSF47459">
    <property type="entry name" value="HLH, helix-loop-helix DNA-binding domain"/>
    <property type="match status" value="1"/>
</dbReference>
<name>A0AAV9B0U2_ACOGR</name>
<organism evidence="7 8">
    <name type="scientific">Acorus gramineus</name>
    <name type="common">Dwarf sweet flag</name>
    <dbReference type="NCBI Taxonomy" id="55184"/>
    <lineage>
        <taxon>Eukaryota</taxon>
        <taxon>Viridiplantae</taxon>
        <taxon>Streptophyta</taxon>
        <taxon>Embryophyta</taxon>
        <taxon>Tracheophyta</taxon>
        <taxon>Spermatophyta</taxon>
        <taxon>Magnoliopsida</taxon>
        <taxon>Liliopsida</taxon>
        <taxon>Acoraceae</taxon>
        <taxon>Acorus</taxon>
    </lineage>
</organism>
<keyword evidence="8" id="KW-1185">Reference proteome</keyword>
<dbReference type="EMBL" id="JAUJYN010000006">
    <property type="protein sequence ID" value="KAK1269912.1"/>
    <property type="molecule type" value="Genomic_DNA"/>
</dbReference>
<dbReference type="PANTHER" id="PTHR13935">
    <property type="entry name" value="ACHAETE-SCUTE TRANSCRIPTION FACTOR-RELATED"/>
    <property type="match status" value="1"/>
</dbReference>
<dbReference type="Gene3D" id="4.10.280.10">
    <property type="entry name" value="Helix-loop-helix DNA-binding domain"/>
    <property type="match status" value="1"/>
</dbReference>